<evidence type="ECO:0000313" key="2">
    <source>
        <dbReference type="Proteomes" id="UP000183832"/>
    </source>
</evidence>
<protein>
    <submittedName>
        <fullName evidence="1">CLUMA_CG013587, isoform A</fullName>
    </submittedName>
</protein>
<gene>
    <name evidence="1" type="ORF">CLUMA_CG013587</name>
</gene>
<evidence type="ECO:0000313" key="1">
    <source>
        <dbReference type="EMBL" id="CRL00314.1"/>
    </source>
</evidence>
<dbReference type="EMBL" id="CVRI01000054">
    <property type="protein sequence ID" value="CRL00314.1"/>
    <property type="molecule type" value="Genomic_DNA"/>
</dbReference>
<dbReference type="Proteomes" id="UP000183832">
    <property type="component" value="Unassembled WGS sequence"/>
</dbReference>
<name>A0A1J1IKM4_9DIPT</name>
<accession>A0A1J1IKM4</accession>
<organism evidence="1 2">
    <name type="scientific">Clunio marinus</name>
    <dbReference type="NCBI Taxonomy" id="568069"/>
    <lineage>
        <taxon>Eukaryota</taxon>
        <taxon>Metazoa</taxon>
        <taxon>Ecdysozoa</taxon>
        <taxon>Arthropoda</taxon>
        <taxon>Hexapoda</taxon>
        <taxon>Insecta</taxon>
        <taxon>Pterygota</taxon>
        <taxon>Neoptera</taxon>
        <taxon>Endopterygota</taxon>
        <taxon>Diptera</taxon>
        <taxon>Nematocera</taxon>
        <taxon>Chironomoidea</taxon>
        <taxon>Chironomidae</taxon>
        <taxon>Clunio</taxon>
    </lineage>
</organism>
<sequence>MITIQRKQTKLCDIIARHESAKPAALKRLCIIKNLPTENLCHKLVSMLLLFTGQHRFVQASINNS</sequence>
<keyword evidence="2" id="KW-1185">Reference proteome</keyword>
<dbReference type="AlphaFoldDB" id="A0A1J1IKM4"/>
<proteinExistence type="predicted"/>
<reference evidence="1 2" key="1">
    <citation type="submission" date="2015-04" db="EMBL/GenBank/DDBJ databases">
        <authorList>
            <person name="Syromyatnikov M.Y."/>
            <person name="Popov V.N."/>
        </authorList>
    </citation>
    <scope>NUCLEOTIDE SEQUENCE [LARGE SCALE GENOMIC DNA]</scope>
</reference>